<dbReference type="EMBL" id="CP059735">
    <property type="protein sequence ID" value="WDD97864.1"/>
    <property type="molecule type" value="Genomic_DNA"/>
</dbReference>
<evidence type="ECO:0000256" key="1">
    <source>
        <dbReference type="SAM" id="SignalP"/>
    </source>
</evidence>
<protein>
    <submittedName>
        <fullName evidence="2">Uncharacterized protein</fullName>
    </submittedName>
</protein>
<dbReference type="Proteomes" id="UP000032568">
    <property type="component" value="Chromosome"/>
</dbReference>
<name>A0AAE9YM50_9GAMM</name>
<reference evidence="2 3" key="2">
    <citation type="journal article" date="2022" name="Mar. Drugs">
        <title>Bioassay-Guided Fractionation Leads to the Detection of Cholic Acid Generated by the Rare Thalassomonas sp.</title>
        <authorList>
            <person name="Pheiffer F."/>
            <person name="Schneider Y.K."/>
            <person name="Hansen E.H."/>
            <person name="Andersen J.H."/>
            <person name="Isaksson J."/>
            <person name="Busche T."/>
            <person name="R C."/>
            <person name="Kalinowski J."/>
            <person name="Zyl L.V."/>
            <person name="Trindade M."/>
        </authorList>
    </citation>
    <scope>NUCLEOTIDE SEQUENCE [LARGE SCALE GENOMIC DNA]</scope>
    <source>
        <strain evidence="2 3">A5K-106</strain>
    </source>
</reference>
<evidence type="ECO:0000313" key="2">
    <source>
        <dbReference type="EMBL" id="WDD97864.1"/>
    </source>
</evidence>
<keyword evidence="3" id="KW-1185">Reference proteome</keyword>
<sequence>MKNKLMQKARLSAAMALACVFSQAGQAGAVVAPVEVKAQSGVISERDVPRNAAGVRLLDLTKQAHFNLVKSRLSRGNIGAEQYPWLHRALDEQSVQHTPESDSTGQQAQIRQSDIAGLSHAIWAMNVAVDKADNQAYLVVKAINPAGGKGEQIYFDLMLTDEDGKLLAPVESRLQFDPSENNALIAKVSLTQLKSRHPQLDMVYASSWAAVQAGDGTVTSALKLGQYPFSWQHIEEQYADIGGNKKQLKAPEKLFEQNNRAISSYNFTQQYNSLAPVDSNGDDVIKVCLTSADADCDYAADSPPGYLADVHIPFKGQMIVPHEITSIYASDLAPGQMPSGIDEQTGIYLQQGSYNGALNQSYKTLDNQEKTFSDYLVFDVDPVNKQTIISWDIPRDEGRFGNALWFSNTAETNWHFTFAVQGFPYFNHGRGGSPRNFLFGIGSETSGAYFNYYVPTLPKMQLGYRCDAFMPSQDSQIMSQQAQLQASQTPVYINGVRYQLTKADFVPIYRQRIVDEQCGVANVLSGYQVTLPVQGDTGQELIFDINGRSDGKVMNLTASCGDFHATDSGDKYVITKTMVTNRSCTNMALTFEFDDINPPAMMDINLQISETF</sequence>
<evidence type="ECO:0000313" key="3">
    <source>
        <dbReference type="Proteomes" id="UP000032568"/>
    </source>
</evidence>
<feature type="signal peptide" evidence="1">
    <location>
        <begin position="1"/>
        <end position="29"/>
    </location>
</feature>
<reference evidence="2 3" key="1">
    <citation type="journal article" date="2015" name="Genome Announc.">
        <title>Draft Genome Sequences of Marine Isolates of Thalassomonas viridans and Thalassomonas actiniarum.</title>
        <authorList>
            <person name="Olonade I."/>
            <person name="van Zyl L.J."/>
            <person name="Trindade M."/>
        </authorList>
    </citation>
    <scope>NUCLEOTIDE SEQUENCE [LARGE SCALE GENOMIC DNA]</scope>
    <source>
        <strain evidence="2 3">A5K-106</strain>
    </source>
</reference>
<accession>A0AAE9YM50</accession>
<dbReference type="AlphaFoldDB" id="A0AAE9YM50"/>
<proteinExistence type="predicted"/>
<gene>
    <name evidence="2" type="ORF">SG35_021595</name>
</gene>
<organism evidence="2 3">
    <name type="scientific">Thalassomonas actiniarum</name>
    <dbReference type="NCBI Taxonomy" id="485447"/>
    <lineage>
        <taxon>Bacteria</taxon>
        <taxon>Pseudomonadati</taxon>
        <taxon>Pseudomonadota</taxon>
        <taxon>Gammaproteobacteria</taxon>
        <taxon>Alteromonadales</taxon>
        <taxon>Colwelliaceae</taxon>
        <taxon>Thalassomonas</taxon>
    </lineage>
</organism>
<feature type="chain" id="PRO_5042139952" evidence="1">
    <location>
        <begin position="30"/>
        <end position="612"/>
    </location>
</feature>
<keyword evidence="1" id="KW-0732">Signal</keyword>
<dbReference type="RefSeq" id="WP_053042927.1">
    <property type="nucleotide sequence ID" value="NZ_CP059735.1"/>
</dbReference>
<dbReference type="KEGG" id="tact:SG35_021595"/>